<name>A0A4P7QEN1_9CORY</name>
<evidence type="ECO:0000313" key="3">
    <source>
        <dbReference type="Proteomes" id="UP000296352"/>
    </source>
</evidence>
<dbReference type="Pfam" id="PF05096">
    <property type="entry name" value="Glu_cyclase_2"/>
    <property type="match status" value="1"/>
</dbReference>
<dbReference type="PANTHER" id="PTHR31270:SF1">
    <property type="entry name" value="GLUTAMINYL-PEPTIDE CYCLOTRANSFERASE"/>
    <property type="match status" value="1"/>
</dbReference>
<protein>
    <submittedName>
        <fullName evidence="2">Glutamine cyclotransferase</fullName>
    </submittedName>
</protein>
<evidence type="ECO:0000256" key="1">
    <source>
        <dbReference type="SAM" id="MobiDB-lite"/>
    </source>
</evidence>
<dbReference type="SUPFAM" id="SSF50969">
    <property type="entry name" value="YVTN repeat-like/Quinoprotein amine dehydrogenase"/>
    <property type="match status" value="1"/>
</dbReference>
<dbReference type="InterPro" id="IPR007788">
    <property type="entry name" value="QCT"/>
</dbReference>
<dbReference type="Proteomes" id="UP000296352">
    <property type="component" value="Chromosome"/>
</dbReference>
<feature type="region of interest" description="Disordered" evidence="1">
    <location>
        <begin position="36"/>
        <end position="59"/>
    </location>
</feature>
<dbReference type="EMBL" id="CP039247">
    <property type="protein sequence ID" value="QCB27949.1"/>
    <property type="molecule type" value="Genomic_DNA"/>
</dbReference>
<dbReference type="GO" id="GO:0016603">
    <property type="term" value="F:glutaminyl-peptide cyclotransferase activity"/>
    <property type="evidence" value="ECO:0007669"/>
    <property type="project" value="InterPro"/>
</dbReference>
<dbReference type="RefSeq" id="WP_210726561.1">
    <property type="nucleotide sequence ID" value="NZ_CP039247.1"/>
</dbReference>
<proteinExistence type="predicted"/>
<gene>
    <name evidence="2" type="ORF">CENDO_03275</name>
</gene>
<evidence type="ECO:0000313" key="2">
    <source>
        <dbReference type="EMBL" id="QCB27949.1"/>
    </source>
</evidence>
<feature type="compositionally biased region" description="Low complexity" evidence="1">
    <location>
        <begin position="40"/>
        <end position="49"/>
    </location>
</feature>
<accession>A0A4P7QEN1</accession>
<keyword evidence="2" id="KW-0808">Transferase</keyword>
<dbReference type="PANTHER" id="PTHR31270">
    <property type="entry name" value="GLUTAMINYL-PEPTIDE CYCLOTRANSFERASE"/>
    <property type="match status" value="1"/>
</dbReference>
<sequence>MRTPNGISQPLSPATGVLALPAMGLVIALVAGCSSGGPSAGPTPAPTGSQSGRQAQAPERLTAKVQSVGAFNPEYFTQGLEVDADGSLLIGTGQYGESAIYRVDPATMEVRQQADMEPDLFGEGITRVDDTIWQLSWKAGEAIQRDASTLKEISRASYEGEGWGLCNLGNELALSDGSPELRLLNPATFEEISRVTVTLEGKPVGNINELECVDGQIYANVWMEKEIIRIDPTTGAVTEVIDTTEVANNAEPDPDNVLNGIAHIPDTDAFYLTGKRWPDLYTVTFE</sequence>
<dbReference type="PROSITE" id="PS51257">
    <property type="entry name" value="PROKAR_LIPOPROTEIN"/>
    <property type="match status" value="1"/>
</dbReference>
<dbReference type="AlphaFoldDB" id="A0A4P7QEN1"/>
<organism evidence="2 3">
    <name type="scientific">Corynebacterium endometrii</name>
    <dbReference type="NCBI Taxonomy" id="2488819"/>
    <lineage>
        <taxon>Bacteria</taxon>
        <taxon>Bacillati</taxon>
        <taxon>Actinomycetota</taxon>
        <taxon>Actinomycetes</taxon>
        <taxon>Mycobacteriales</taxon>
        <taxon>Corynebacteriaceae</taxon>
        <taxon>Corynebacterium</taxon>
    </lineage>
</organism>
<keyword evidence="3" id="KW-1185">Reference proteome</keyword>
<dbReference type="KEGG" id="cee:CENDO_03275"/>
<reference evidence="2 3" key="1">
    <citation type="submission" date="2019-04" db="EMBL/GenBank/DDBJ databases">
        <title>Corynebacterium endometrii sp. nov., isolated from the uterus of a cow with endometritis.</title>
        <authorList>
            <person name="Ballas P."/>
            <person name="Ruckert C."/>
            <person name="Wagener K."/>
            <person name="Drillich M."/>
            <person name="Kaempfer P."/>
            <person name="Busse H.-J."/>
            <person name="Ehling-Schulz M."/>
        </authorList>
    </citation>
    <scope>NUCLEOTIDE SEQUENCE [LARGE SCALE GENOMIC DNA]</scope>
    <source>
        <strain evidence="2 3">LMM-1653</strain>
    </source>
</reference>
<dbReference type="InterPro" id="IPR015943">
    <property type="entry name" value="WD40/YVTN_repeat-like_dom_sf"/>
</dbReference>
<dbReference type="Gene3D" id="2.130.10.10">
    <property type="entry name" value="YVTN repeat-like/Quinoprotein amine dehydrogenase"/>
    <property type="match status" value="1"/>
</dbReference>
<dbReference type="InterPro" id="IPR011044">
    <property type="entry name" value="Quino_amine_DH_bsu"/>
</dbReference>